<keyword evidence="1" id="KW-0472">Membrane</keyword>
<keyword evidence="1" id="KW-0812">Transmembrane</keyword>
<comment type="caution">
    <text evidence="2">The sequence shown here is derived from an EMBL/GenBank/DDBJ whole genome shotgun (WGS) entry which is preliminary data.</text>
</comment>
<reference evidence="2" key="1">
    <citation type="journal article" date="2015" name="Nature">
        <title>Complex archaea that bridge the gap between prokaryotes and eukaryotes.</title>
        <authorList>
            <person name="Spang A."/>
            <person name="Saw J.H."/>
            <person name="Jorgensen S.L."/>
            <person name="Zaremba-Niedzwiedzka K."/>
            <person name="Martijn J."/>
            <person name="Lind A.E."/>
            <person name="van Eijk R."/>
            <person name="Schleper C."/>
            <person name="Guy L."/>
            <person name="Ettema T.J."/>
        </authorList>
    </citation>
    <scope>NUCLEOTIDE SEQUENCE</scope>
</reference>
<organism evidence="2">
    <name type="scientific">marine sediment metagenome</name>
    <dbReference type="NCBI Taxonomy" id="412755"/>
    <lineage>
        <taxon>unclassified sequences</taxon>
        <taxon>metagenomes</taxon>
        <taxon>ecological metagenomes</taxon>
    </lineage>
</organism>
<dbReference type="EMBL" id="LAZR01037702">
    <property type="protein sequence ID" value="KKL21518.1"/>
    <property type="molecule type" value="Genomic_DNA"/>
</dbReference>
<sequence length="46" mass="5168">MEQEQVKNQGLTHDGHDIFNAFVWGIFVATFFAAIIVLNFIPTCIA</sequence>
<feature type="transmembrane region" description="Helical" evidence="1">
    <location>
        <begin position="21"/>
        <end position="41"/>
    </location>
</feature>
<name>A0A0F9EBT9_9ZZZZ</name>
<protein>
    <submittedName>
        <fullName evidence="2">Uncharacterized protein</fullName>
    </submittedName>
</protein>
<keyword evidence="1" id="KW-1133">Transmembrane helix</keyword>
<proteinExistence type="predicted"/>
<accession>A0A0F9EBT9</accession>
<evidence type="ECO:0000313" key="2">
    <source>
        <dbReference type="EMBL" id="KKL21518.1"/>
    </source>
</evidence>
<gene>
    <name evidence="2" type="ORF">LCGC14_2444640</name>
</gene>
<evidence type="ECO:0000256" key="1">
    <source>
        <dbReference type="SAM" id="Phobius"/>
    </source>
</evidence>
<dbReference type="AlphaFoldDB" id="A0A0F9EBT9"/>